<dbReference type="EMBL" id="LK932921">
    <property type="protein sequence ID" value="CDT05786.1"/>
    <property type="molecule type" value="Genomic_DNA"/>
</dbReference>
<gene>
    <name evidence="1" type="ORF">BN1095_2640001</name>
</gene>
<name>A0A069ALW3_CLODI</name>
<accession>A0A069ALW3</accession>
<sequence>MPACAQGENAFHGRRDGAGGVLWQRVFQVFPPFCRIGWQDGTIRRRGRRPVGRYGFQVLRLPPCPCRCLRF</sequence>
<organism evidence="1">
    <name type="scientific">Clostridioides difficile</name>
    <name type="common">Peptoclostridium difficile</name>
    <dbReference type="NCBI Taxonomy" id="1496"/>
    <lineage>
        <taxon>Bacteria</taxon>
        <taxon>Bacillati</taxon>
        <taxon>Bacillota</taxon>
        <taxon>Clostridia</taxon>
        <taxon>Peptostreptococcales</taxon>
        <taxon>Peptostreptococcaceae</taxon>
        <taxon>Clostridioides</taxon>
    </lineage>
</organism>
<evidence type="ECO:0000313" key="1">
    <source>
        <dbReference type="EMBL" id="CDT05786.1"/>
    </source>
</evidence>
<proteinExistence type="predicted"/>
<dbReference type="AlphaFoldDB" id="A0A069ALW3"/>
<reference evidence="1" key="1">
    <citation type="submission" date="2014-07" db="EMBL/GenBank/DDBJ databases">
        <authorList>
            <person name="Monot Marc"/>
        </authorList>
    </citation>
    <scope>NUCLEOTIDE SEQUENCE</scope>
    <source>
        <strain evidence="1">7032989</strain>
    </source>
</reference>
<protein>
    <submittedName>
        <fullName evidence="1">Uncharacterized protein</fullName>
    </submittedName>
</protein>